<accession>A0AAN9SJ66</accession>
<proteinExistence type="predicted"/>
<comment type="caution">
    <text evidence="1">The sequence shown here is derived from an EMBL/GenBank/DDBJ whole genome shotgun (WGS) entry which is preliminary data.</text>
</comment>
<keyword evidence="2" id="KW-1185">Reference proteome</keyword>
<dbReference type="EMBL" id="JAYMYS010000003">
    <property type="protein sequence ID" value="KAK7398894.1"/>
    <property type="molecule type" value="Genomic_DNA"/>
</dbReference>
<name>A0AAN9SJ66_PSOTE</name>
<dbReference type="AlphaFoldDB" id="A0AAN9SJ66"/>
<dbReference type="Proteomes" id="UP001386955">
    <property type="component" value="Unassembled WGS sequence"/>
</dbReference>
<gene>
    <name evidence="1" type="ORF">VNO78_10068</name>
</gene>
<sequence length="192" mass="21285">MENFPAKRCGNCSGFHEDLESVLARSDDEGINSVNSIMAEWENGFEEWLDGEAEDKIACLAERFHMNKVGTSLNDVSSSVAINLGTRIGVCIGERIPPLDVVAFAWVFRLLQLWAQEGYDSILKFLPTTCWDMAGLSAVMQHAAIFVEHTGETMIMHQDRCGFVGKITSISTYRNLAAISSVIISWFQIVSS</sequence>
<reference evidence="1 2" key="1">
    <citation type="submission" date="2024-01" db="EMBL/GenBank/DDBJ databases">
        <title>The genomes of 5 underutilized Papilionoideae crops provide insights into root nodulation and disease resistanc.</title>
        <authorList>
            <person name="Jiang F."/>
        </authorList>
    </citation>
    <scope>NUCLEOTIDE SEQUENCE [LARGE SCALE GENOMIC DNA]</scope>
    <source>
        <strain evidence="1">DUOXIRENSHENG_FW03</strain>
        <tissue evidence="1">Leaves</tissue>
    </source>
</reference>
<evidence type="ECO:0000313" key="2">
    <source>
        <dbReference type="Proteomes" id="UP001386955"/>
    </source>
</evidence>
<protein>
    <submittedName>
        <fullName evidence="1">Uncharacterized protein</fullName>
    </submittedName>
</protein>
<evidence type="ECO:0000313" key="1">
    <source>
        <dbReference type="EMBL" id="KAK7398894.1"/>
    </source>
</evidence>
<organism evidence="1 2">
    <name type="scientific">Psophocarpus tetragonolobus</name>
    <name type="common">Winged bean</name>
    <name type="synonym">Dolichos tetragonolobus</name>
    <dbReference type="NCBI Taxonomy" id="3891"/>
    <lineage>
        <taxon>Eukaryota</taxon>
        <taxon>Viridiplantae</taxon>
        <taxon>Streptophyta</taxon>
        <taxon>Embryophyta</taxon>
        <taxon>Tracheophyta</taxon>
        <taxon>Spermatophyta</taxon>
        <taxon>Magnoliopsida</taxon>
        <taxon>eudicotyledons</taxon>
        <taxon>Gunneridae</taxon>
        <taxon>Pentapetalae</taxon>
        <taxon>rosids</taxon>
        <taxon>fabids</taxon>
        <taxon>Fabales</taxon>
        <taxon>Fabaceae</taxon>
        <taxon>Papilionoideae</taxon>
        <taxon>50 kb inversion clade</taxon>
        <taxon>NPAAA clade</taxon>
        <taxon>indigoferoid/millettioid clade</taxon>
        <taxon>Phaseoleae</taxon>
        <taxon>Psophocarpus</taxon>
    </lineage>
</organism>